<dbReference type="Proteomes" id="UP000557193">
    <property type="component" value="Unassembled WGS sequence"/>
</dbReference>
<comment type="caution">
    <text evidence="4">The sequence shown here is derived from an EMBL/GenBank/DDBJ whole genome shotgun (WGS) entry which is preliminary data.</text>
</comment>
<sequence>MTRRARDDDAKQARRADILQAARRLFLSDERQLPSVARIAEAAGLAKGTVYLYFATKEEIFIALLDEEFSNLLTAIGEAFKPSAVATEQVQAVIARMVDYLDEHPEFLSLDALAYSVLEQNLPEQVVRTFKLNLTRRLTLAGQLLDAALGLQTGRGTQLLLRSYALIRGLWQTLDYPAPLQALLADPAFSVIRPPFREELAASLQEYWRGALTPV</sequence>
<dbReference type="GO" id="GO:0000976">
    <property type="term" value="F:transcription cis-regulatory region binding"/>
    <property type="evidence" value="ECO:0007669"/>
    <property type="project" value="TreeGrafter"/>
</dbReference>
<organism evidence="4 5">
    <name type="scientific">Pseudomonas fluvialis</name>
    <dbReference type="NCBI Taxonomy" id="1793966"/>
    <lineage>
        <taxon>Bacteria</taxon>
        <taxon>Pseudomonadati</taxon>
        <taxon>Pseudomonadota</taxon>
        <taxon>Gammaproteobacteria</taxon>
        <taxon>Pseudomonadales</taxon>
        <taxon>Pseudomonadaceae</taxon>
        <taxon>Pseudomonas</taxon>
    </lineage>
</organism>
<dbReference type="Pfam" id="PF00440">
    <property type="entry name" value="TetR_N"/>
    <property type="match status" value="1"/>
</dbReference>
<evidence type="ECO:0000256" key="2">
    <source>
        <dbReference type="PROSITE-ProRule" id="PRU00335"/>
    </source>
</evidence>
<dbReference type="AlphaFoldDB" id="A0A7X0BVZ7"/>
<gene>
    <name evidence="4" type="ORF">HNP49_002673</name>
</gene>
<name>A0A7X0BVZ7_9PSED</name>
<accession>A0A7X0BVZ7</accession>
<dbReference type="PANTHER" id="PTHR30055">
    <property type="entry name" value="HTH-TYPE TRANSCRIPTIONAL REGULATOR RUTR"/>
    <property type="match status" value="1"/>
</dbReference>
<evidence type="ECO:0000313" key="5">
    <source>
        <dbReference type="Proteomes" id="UP000557193"/>
    </source>
</evidence>
<feature type="DNA-binding region" description="H-T-H motif" evidence="2">
    <location>
        <begin position="35"/>
        <end position="54"/>
    </location>
</feature>
<dbReference type="InterPro" id="IPR001647">
    <property type="entry name" value="HTH_TetR"/>
</dbReference>
<evidence type="ECO:0000256" key="1">
    <source>
        <dbReference type="ARBA" id="ARBA00023125"/>
    </source>
</evidence>
<evidence type="ECO:0000313" key="4">
    <source>
        <dbReference type="EMBL" id="MBB6342491.1"/>
    </source>
</evidence>
<feature type="domain" description="HTH tetR-type" evidence="3">
    <location>
        <begin position="12"/>
        <end position="72"/>
    </location>
</feature>
<dbReference type="GO" id="GO:0003700">
    <property type="term" value="F:DNA-binding transcription factor activity"/>
    <property type="evidence" value="ECO:0007669"/>
    <property type="project" value="TreeGrafter"/>
</dbReference>
<evidence type="ECO:0000259" key="3">
    <source>
        <dbReference type="PROSITE" id="PS50977"/>
    </source>
</evidence>
<dbReference type="EMBL" id="JACHLL010000004">
    <property type="protein sequence ID" value="MBB6342491.1"/>
    <property type="molecule type" value="Genomic_DNA"/>
</dbReference>
<dbReference type="InterPro" id="IPR041483">
    <property type="entry name" value="TetR_C_34"/>
</dbReference>
<protein>
    <submittedName>
        <fullName evidence="4">AcrR family transcriptional regulator</fullName>
    </submittedName>
</protein>
<dbReference type="InterPro" id="IPR050109">
    <property type="entry name" value="HTH-type_TetR-like_transc_reg"/>
</dbReference>
<dbReference type="SUPFAM" id="SSF46689">
    <property type="entry name" value="Homeodomain-like"/>
    <property type="match status" value="1"/>
</dbReference>
<dbReference type="PANTHER" id="PTHR30055:SF178">
    <property type="entry name" value="POSSIBLE TRANSCRIPTIONAL REGULATORY PROTEIN"/>
    <property type="match status" value="1"/>
</dbReference>
<reference evidence="4 5" key="1">
    <citation type="submission" date="2020-08" db="EMBL/GenBank/DDBJ databases">
        <title>Functional genomics of gut bacteria from endangered species of beetles.</title>
        <authorList>
            <person name="Carlos-Shanley C."/>
        </authorList>
    </citation>
    <scope>NUCLEOTIDE SEQUENCE [LARGE SCALE GENOMIC DNA]</scope>
    <source>
        <strain evidence="4 5">S00202</strain>
    </source>
</reference>
<dbReference type="RefSeq" id="WP_184684013.1">
    <property type="nucleotide sequence ID" value="NZ_JACHLL010000004.1"/>
</dbReference>
<keyword evidence="1 2" id="KW-0238">DNA-binding</keyword>
<dbReference type="PRINTS" id="PR00455">
    <property type="entry name" value="HTHTETR"/>
</dbReference>
<dbReference type="Pfam" id="PF17929">
    <property type="entry name" value="TetR_C_34"/>
    <property type="match status" value="1"/>
</dbReference>
<keyword evidence="5" id="KW-1185">Reference proteome</keyword>
<dbReference type="PROSITE" id="PS50977">
    <property type="entry name" value="HTH_TETR_2"/>
    <property type="match status" value="1"/>
</dbReference>
<dbReference type="Gene3D" id="1.10.357.10">
    <property type="entry name" value="Tetracycline Repressor, domain 2"/>
    <property type="match status" value="1"/>
</dbReference>
<proteinExistence type="predicted"/>
<dbReference type="InterPro" id="IPR009057">
    <property type="entry name" value="Homeodomain-like_sf"/>
</dbReference>